<dbReference type="EC" id="1.13.11.27" evidence="3"/>
<comment type="caution">
    <text evidence="3">The sequence shown here is derived from an EMBL/GenBank/DDBJ whole genome shotgun (WGS) entry which is preliminary data.</text>
</comment>
<feature type="domain" description="VOC" evidence="2">
    <location>
        <begin position="16"/>
        <end position="138"/>
    </location>
</feature>
<evidence type="ECO:0000313" key="4">
    <source>
        <dbReference type="Proteomes" id="UP000575083"/>
    </source>
</evidence>
<keyword evidence="3" id="KW-0670">Pyruvate</keyword>
<dbReference type="Proteomes" id="UP000575083">
    <property type="component" value="Unassembled WGS sequence"/>
</dbReference>
<protein>
    <submittedName>
        <fullName evidence="3">4-hydroxyphenylpyruvate dioxygenase</fullName>
        <ecNumber evidence="3">1.13.11.27</ecNumber>
    </submittedName>
</protein>
<proteinExistence type="predicted"/>
<sequence length="293" mass="31557">MTADRESLGALPNPLGLLGVEFIEYATARPQALGQALERMGFKPVARHRSREVLLYRQGDMNIIVNAHQGEGAGTTLPAPGDAPVLSAIAFRVGNAAAAYRRVLELGAWAVHTEVQVMELNIPAIHGVGSSRIYFVDRHREFSIYDVDFVPIPTVDPRPPAQHGLHLFGLVQYIGLDRLADWTAFYGALFGFAELPPGQNFGVLTQGRILASPCGTLYWQLIEPLIDALDADPGEQLQRVAFGTGDVLATVAALRAQGVDFVESPTGVHSEVRGALTRAEAGGASFELVLDPR</sequence>
<keyword evidence="4" id="KW-1185">Reference proteome</keyword>
<dbReference type="GO" id="GO:0003868">
    <property type="term" value="F:4-hydroxyphenylpyruvate dioxygenase activity"/>
    <property type="evidence" value="ECO:0007669"/>
    <property type="project" value="UniProtKB-EC"/>
</dbReference>
<accession>A0A7X0U7K1</accession>
<name>A0A7X0U7K1_9BURK</name>
<keyword evidence="3" id="KW-0223">Dioxygenase</keyword>
<dbReference type="SUPFAM" id="SSF54593">
    <property type="entry name" value="Glyoxalase/Bleomycin resistance protein/Dihydroxybiphenyl dioxygenase"/>
    <property type="match status" value="1"/>
</dbReference>
<dbReference type="GO" id="GO:0046872">
    <property type="term" value="F:metal ion binding"/>
    <property type="evidence" value="ECO:0007669"/>
    <property type="project" value="UniProtKB-KW"/>
</dbReference>
<dbReference type="CDD" id="cd08342">
    <property type="entry name" value="HPPD_N_like"/>
    <property type="match status" value="1"/>
</dbReference>
<reference evidence="3 4" key="1">
    <citation type="submission" date="2020-08" db="EMBL/GenBank/DDBJ databases">
        <title>Functional genomics of gut bacteria from endangered species of beetles.</title>
        <authorList>
            <person name="Carlos-Shanley C."/>
        </authorList>
    </citation>
    <scope>NUCLEOTIDE SEQUENCE [LARGE SCALE GENOMIC DNA]</scope>
    <source>
        <strain evidence="3 4">S00198</strain>
    </source>
</reference>
<dbReference type="Pfam" id="PF14696">
    <property type="entry name" value="Glyoxalase_5"/>
    <property type="match status" value="1"/>
</dbReference>
<dbReference type="EMBL" id="JACHLK010000001">
    <property type="protein sequence ID" value="MBB6558043.1"/>
    <property type="molecule type" value="Genomic_DNA"/>
</dbReference>
<evidence type="ECO:0000259" key="2">
    <source>
        <dbReference type="PROSITE" id="PS51819"/>
    </source>
</evidence>
<gene>
    <name evidence="3" type="ORF">HNP48_000707</name>
</gene>
<dbReference type="AlphaFoldDB" id="A0A7X0U7K1"/>
<dbReference type="InterPro" id="IPR029068">
    <property type="entry name" value="Glyas_Bleomycin-R_OHBP_Dase"/>
</dbReference>
<dbReference type="PROSITE" id="PS51819">
    <property type="entry name" value="VOC"/>
    <property type="match status" value="2"/>
</dbReference>
<keyword evidence="1" id="KW-0479">Metal-binding</keyword>
<dbReference type="InterPro" id="IPR041736">
    <property type="entry name" value="4OHPhenylPyrv_dOase_N"/>
</dbReference>
<organism evidence="3 4">
    <name type="scientific">Acidovorax soli</name>
    <dbReference type="NCBI Taxonomy" id="592050"/>
    <lineage>
        <taxon>Bacteria</taxon>
        <taxon>Pseudomonadati</taxon>
        <taxon>Pseudomonadota</taxon>
        <taxon>Betaproteobacteria</taxon>
        <taxon>Burkholderiales</taxon>
        <taxon>Comamonadaceae</taxon>
        <taxon>Acidovorax</taxon>
    </lineage>
</organism>
<dbReference type="Gene3D" id="3.10.180.10">
    <property type="entry name" value="2,3-Dihydroxybiphenyl 1,2-Dioxygenase, domain 1"/>
    <property type="match status" value="2"/>
</dbReference>
<feature type="domain" description="VOC" evidence="2">
    <location>
        <begin position="167"/>
        <end position="291"/>
    </location>
</feature>
<keyword evidence="3" id="KW-0560">Oxidoreductase</keyword>
<dbReference type="InterPro" id="IPR037523">
    <property type="entry name" value="VOC_core"/>
</dbReference>
<evidence type="ECO:0000313" key="3">
    <source>
        <dbReference type="EMBL" id="MBB6558043.1"/>
    </source>
</evidence>
<evidence type="ECO:0000256" key="1">
    <source>
        <dbReference type="ARBA" id="ARBA00022723"/>
    </source>
</evidence>